<dbReference type="PRINTS" id="PR01210">
    <property type="entry name" value="GGTRANSPTASE"/>
</dbReference>
<dbReference type="Proteomes" id="UP000179037">
    <property type="component" value="Unassembled WGS sequence"/>
</dbReference>
<keyword evidence="7 8" id="KW-0808">Transferase</keyword>
<dbReference type="GO" id="GO:0103068">
    <property type="term" value="F:leukotriene C4 gamma-glutamyl transferase activity"/>
    <property type="evidence" value="ECO:0007669"/>
    <property type="project" value="UniProtKB-EC"/>
</dbReference>
<evidence type="ECO:0000256" key="4">
    <source>
        <dbReference type="ARBA" id="ARBA00047417"/>
    </source>
</evidence>
<evidence type="ECO:0000256" key="3">
    <source>
        <dbReference type="ARBA" id="ARBA00023315"/>
    </source>
</evidence>
<name>A0A1F6U443_9PROT</name>
<keyword evidence="7" id="KW-0378">Hydrolase</keyword>
<dbReference type="EC" id="2.3.2.2" evidence="7"/>
<dbReference type="Gene3D" id="3.60.20.40">
    <property type="match status" value="1"/>
</dbReference>
<evidence type="ECO:0000313" key="9">
    <source>
        <dbReference type="Proteomes" id="UP000179037"/>
    </source>
</evidence>
<evidence type="ECO:0000256" key="7">
    <source>
        <dbReference type="RuleBase" id="RU368036"/>
    </source>
</evidence>
<comment type="caution">
    <text evidence="8">The sequence shown here is derived from an EMBL/GenBank/DDBJ whole genome shotgun (WGS) entry which is preliminary data.</text>
</comment>
<dbReference type="GO" id="GO:0006751">
    <property type="term" value="P:glutathione catabolic process"/>
    <property type="evidence" value="ECO:0007669"/>
    <property type="project" value="UniProtKB-UniRule"/>
</dbReference>
<keyword evidence="3 7" id="KW-0012">Acyltransferase</keyword>
<dbReference type="InterPro" id="IPR000101">
    <property type="entry name" value="GGT_peptidase"/>
</dbReference>
<keyword evidence="7" id="KW-0865">Zymogen</keyword>
<evidence type="ECO:0000256" key="2">
    <source>
        <dbReference type="ARBA" id="ARBA00001089"/>
    </source>
</evidence>
<sequence length="555" mass="59871">MFYLIRLLYFLALLPLAIWAAEPRLSAAAIASAHPLATQAGHEILARGGNAFDAAVAVAAALAVVEPYNSGLGGGGFFLLHRERDGFEVMIDARERAPLAATRDMYLRDGLPMPALSIDGALAAGIPGTPAALVHLAKKYGRLPLKQALAPAIRLARDGFPVTPLYSRMLLRQHMRLTDYFPEAARVYHKDGLIPAPGDTLKQPDLVQTLRRLAGKGHAGFYGGVSAERLVQGVREAGGIWSLKDIAEYRVVERAPVRGTYRGVRITSAALPSSGGVVLTQMLNLLQGFDLDTMPKARRDQTVVEAMRLAYRDRARHLGDPDFVRVDVPRLLDPAYAVMLREEMRRPQQAPADAPAKAAGEGANTTHFSIIDREGNRVAATLSLNTPFGSGFMPPGTGVLLNNEMDDFAVKPDAPNTYGLVGGDANAIAPGKRPLSSMTPTFLEGDDAVVVLGTPGGGRIITMVLLATLEFAHGRGGPKEWVGMPRFHHQYLPDVVTHEPHAFDDAEKRTLEQLGYKLETVPAGYGNMQMVTWHKKTGRVEAVSDPRGEGTAVVK</sequence>
<comment type="similarity">
    <text evidence="7">Belongs to the gamma-glutamyltransferase family.</text>
</comment>
<dbReference type="InterPro" id="IPR043137">
    <property type="entry name" value="GGT_ssub_C"/>
</dbReference>
<dbReference type="EMBL" id="MFTC01000026">
    <property type="protein sequence ID" value="OGI52117.1"/>
    <property type="molecule type" value="Genomic_DNA"/>
</dbReference>
<dbReference type="UniPathway" id="UPA00204"/>
<organism evidence="8 9">
    <name type="scientific">Candidatus Muproteobacteria bacterium RIFCSPLOWO2_01_FULL_60_18</name>
    <dbReference type="NCBI Taxonomy" id="1817768"/>
    <lineage>
        <taxon>Bacteria</taxon>
        <taxon>Pseudomonadati</taxon>
        <taxon>Pseudomonadota</taxon>
        <taxon>Candidatus Muproteobacteria</taxon>
    </lineage>
</organism>
<accession>A0A1F6U443</accession>
<dbReference type="Gene3D" id="1.10.246.130">
    <property type="match status" value="1"/>
</dbReference>
<dbReference type="GO" id="GO:0036374">
    <property type="term" value="F:glutathione hydrolase activity"/>
    <property type="evidence" value="ECO:0007669"/>
    <property type="project" value="UniProtKB-UniRule"/>
</dbReference>
<feature type="binding site" evidence="6">
    <location>
        <position position="94"/>
    </location>
    <ligand>
        <name>L-glutamate</name>
        <dbReference type="ChEBI" id="CHEBI:29985"/>
    </ligand>
</feature>
<dbReference type="NCBIfam" id="TIGR00066">
    <property type="entry name" value="g_glut_trans"/>
    <property type="match status" value="1"/>
</dbReference>
<dbReference type="PANTHER" id="PTHR43199:SF6">
    <property type="entry name" value="GLUTATHIONE HYDROLASE PROENZYME"/>
    <property type="match status" value="1"/>
</dbReference>
<gene>
    <name evidence="8" type="ORF">A3A87_07215</name>
</gene>
<comment type="pathway">
    <text evidence="7">Sulfur metabolism; glutathione metabolism.</text>
</comment>
<evidence type="ECO:0000256" key="6">
    <source>
        <dbReference type="PIRSR" id="PIRSR600101-2"/>
    </source>
</evidence>
<evidence type="ECO:0000256" key="1">
    <source>
        <dbReference type="ARBA" id="ARBA00001049"/>
    </source>
</evidence>
<dbReference type="AlphaFoldDB" id="A0A1F6U443"/>
<reference evidence="8 9" key="1">
    <citation type="journal article" date="2016" name="Nat. Commun.">
        <title>Thousands of microbial genomes shed light on interconnected biogeochemical processes in an aquifer system.</title>
        <authorList>
            <person name="Anantharaman K."/>
            <person name="Brown C.T."/>
            <person name="Hug L.A."/>
            <person name="Sharon I."/>
            <person name="Castelle C.J."/>
            <person name="Probst A.J."/>
            <person name="Thomas B.C."/>
            <person name="Singh A."/>
            <person name="Wilkins M.J."/>
            <person name="Karaoz U."/>
            <person name="Brodie E.L."/>
            <person name="Williams K.H."/>
            <person name="Hubbard S.S."/>
            <person name="Banfield J.F."/>
        </authorList>
    </citation>
    <scope>NUCLEOTIDE SEQUENCE [LARGE SCALE GENOMIC DNA]</scope>
</reference>
<protein>
    <recommendedName>
        <fullName evidence="7">Glutathione hydrolase proenzyme</fullName>
        <ecNumber evidence="7">2.3.2.2</ecNumber>
        <ecNumber evidence="7">3.4.19.13</ecNumber>
    </recommendedName>
    <component>
        <recommendedName>
            <fullName evidence="7">Glutathione hydrolase large chain</fullName>
        </recommendedName>
    </component>
    <component>
        <recommendedName>
            <fullName evidence="7">Glutathione hydrolase small chain</fullName>
        </recommendedName>
    </component>
</protein>
<feature type="binding site" evidence="6">
    <location>
        <begin position="436"/>
        <end position="437"/>
    </location>
    <ligand>
        <name>L-glutamate</name>
        <dbReference type="ChEBI" id="CHEBI:29985"/>
    </ligand>
</feature>
<dbReference type="InterPro" id="IPR043138">
    <property type="entry name" value="GGT_lsub"/>
</dbReference>
<comment type="PTM">
    <text evidence="7">Cleaved by autocatalysis into a large and a small subunit.</text>
</comment>
<dbReference type="Pfam" id="PF01019">
    <property type="entry name" value="G_glu_transpept"/>
    <property type="match status" value="1"/>
</dbReference>
<comment type="catalytic activity">
    <reaction evidence="2 7">
        <text>glutathione + H2O = L-cysteinylglycine + L-glutamate</text>
        <dbReference type="Rhea" id="RHEA:28807"/>
        <dbReference type="ChEBI" id="CHEBI:15377"/>
        <dbReference type="ChEBI" id="CHEBI:29985"/>
        <dbReference type="ChEBI" id="CHEBI:57925"/>
        <dbReference type="ChEBI" id="CHEBI:61694"/>
        <dbReference type="EC" id="3.4.19.13"/>
    </reaction>
</comment>
<dbReference type="GO" id="GO:0006750">
    <property type="term" value="P:glutathione biosynthetic process"/>
    <property type="evidence" value="ECO:0007669"/>
    <property type="project" value="UniProtKB-KW"/>
</dbReference>
<evidence type="ECO:0000313" key="8">
    <source>
        <dbReference type="EMBL" id="OGI52117.1"/>
    </source>
</evidence>
<comment type="catalytic activity">
    <reaction evidence="4 7">
        <text>an N-terminal (5-L-glutamyl)-[peptide] + an alpha-amino acid = 5-L-glutamyl amino acid + an N-terminal L-alpha-aminoacyl-[peptide]</text>
        <dbReference type="Rhea" id="RHEA:23904"/>
        <dbReference type="Rhea" id="RHEA-COMP:9780"/>
        <dbReference type="Rhea" id="RHEA-COMP:9795"/>
        <dbReference type="ChEBI" id="CHEBI:77644"/>
        <dbReference type="ChEBI" id="CHEBI:78597"/>
        <dbReference type="ChEBI" id="CHEBI:78599"/>
        <dbReference type="ChEBI" id="CHEBI:78608"/>
        <dbReference type="EC" id="2.3.2.2"/>
    </reaction>
</comment>
<keyword evidence="7" id="KW-0317">Glutathione biosynthesis</keyword>
<dbReference type="SUPFAM" id="SSF56235">
    <property type="entry name" value="N-terminal nucleophile aminohydrolases (Ntn hydrolases)"/>
    <property type="match status" value="1"/>
</dbReference>
<feature type="binding site" evidence="6">
    <location>
        <position position="407"/>
    </location>
    <ligand>
        <name>L-glutamate</name>
        <dbReference type="ChEBI" id="CHEBI:29985"/>
    </ligand>
</feature>
<proteinExistence type="inferred from homology"/>
<dbReference type="STRING" id="1817768.A3A87_07215"/>
<comment type="catalytic activity">
    <reaction evidence="1 7">
        <text>an S-substituted glutathione + H2O = an S-substituted L-cysteinylglycine + L-glutamate</text>
        <dbReference type="Rhea" id="RHEA:59468"/>
        <dbReference type="ChEBI" id="CHEBI:15377"/>
        <dbReference type="ChEBI" id="CHEBI:29985"/>
        <dbReference type="ChEBI" id="CHEBI:90779"/>
        <dbReference type="ChEBI" id="CHEBI:143103"/>
        <dbReference type="EC" id="3.4.19.13"/>
    </reaction>
</comment>
<dbReference type="InterPro" id="IPR029055">
    <property type="entry name" value="Ntn_hydrolases_N"/>
</dbReference>
<evidence type="ECO:0000256" key="5">
    <source>
        <dbReference type="PIRSR" id="PIRSR600101-1"/>
    </source>
</evidence>
<comment type="subunit">
    <text evidence="7">This enzyme consists of two polypeptide chains, which are synthesized in precursor form from a single polypeptide.</text>
</comment>
<dbReference type="PANTHER" id="PTHR43199">
    <property type="entry name" value="GLUTATHIONE HYDROLASE"/>
    <property type="match status" value="1"/>
</dbReference>
<feature type="binding site" evidence="6">
    <location>
        <position position="457"/>
    </location>
    <ligand>
        <name>L-glutamate</name>
        <dbReference type="ChEBI" id="CHEBI:29985"/>
    </ligand>
</feature>
<feature type="binding site" evidence="6">
    <location>
        <begin position="383"/>
        <end position="385"/>
    </location>
    <ligand>
        <name>L-glutamate</name>
        <dbReference type="ChEBI" id="CHEBI:29985"/>
    </ligand>
</feature>
<feature type="active site" description="Nucleophile" evidence="5">
    <location>
        <position position="365"/>
    </location>
</feature>
<dbReference type="InterPro" id="IPR051792">
    <property type="entry name" value="GGT_bact"/>
</dbReference>
<dbReference type="EC" id="3.4.19.13" evidence="7"/>